<evidence type="ECO:0000313" key="7">
    <source>
        <dbReference type="Proteomes" id="UP001059836"/>
    </source>
</evidence>
<evidence type="ECO:0000256" key="2">
    <source>
        <dbReference type="ARBA" id="ARBA00093774"/>
    </source>
</evidence>
<dbReference type="PROSITE" id="PS51257">
    <property type="entry name" value="PROKAR_LIPOPROTEIN"/>
    <property type="match status" value="1"/>
</dbReference>
<feature type="domain" description="Low molecular weight antigen MTB12-like C-terminal" evidence="5">
    <location>
        <begin position="66"/>
        <end position="174"/>
    </location>
</feature>
<reference evidence="6" key="1">
    <citation type="journal article" date="2021" name="Nat. Microbiol.">
        <title>Cocultivation of an ultrasmall environmental parasitic bacterium with lytic ability against bacteria associated with wastewater foams.</title>
        <authorList>
            <person name="Batinovic S."/>
            <person name="Rose J.J.A."/>
            <person name="Ratcliffe J."/>
            <person name="Seviour R.J."/>
            <person name="Petrovski S."/>
        </authorList>
    </citation>
    <scope>NUCLEOTIDE SEQUENCE</scope>
    <source>
        <strain evidence="6">CON9</strain>
    </source>
</reference>
<dbReference type="EMBL" id="CP045809">
    <property type="protein sequence ID" value="QHN35675.1"/>
    <property type="molecule type" value="Genomic_DNA"/>
</dbReference>
<feature type="compositionally biased region" description="Low complexity" evidence="3">
    <location>
        <begin position="31"/>
        <end position="49"/>
    </location>
</feature>
<name>A0ABX6IK34_9ACTN</name>
<proteinExistence type="inferred from homology"/>
<keyword evidence="1 4" id="KW-0732">Signal</keyword>
<evidence type="ECO:0000256" key="1">
    <source>
        <dbReference type="ARBA" id="ARBA00022729"/>
    </source>
</evidence>
<evidence type="ECO:0000256" key="4">
    <source>
        <dbReference type="SAM" id="SignalP"/>
    </source>
</evidence>
<accession>A0ABX6IK34</accession>
<dbReference type="Pfam" id="PF26580">
    <property type="entry name" value="Mtb12_C"/>
    <property type="match status" value="1"/>
</dbReference>
<evidence type="ECO:0000313" key="6">
    <source>
        <dbReference type="EMBL" id="QHN35675.1"/>
    </source>
</evidence>
<protein>
    <recommendedName>
        <fullName evidence="5">Low molecular weight antigen MTB12-like C-terminal domain-containing protein</fullName>
    </recommendedName>
</protein>
<dbReference type="Proteomes" id="UP001059836">
    <property type="component" value="Chromosome"/>
</dbReference>
<organism evidence="6 7">
    <name type="scientific">Gordonia pseudamarae</name>
    <dbReference type="NCBI Taxonomy" id="2831662"/>
    <lineage>
        <taxon>Bacteria</taxon>
        <taxon>Bacillati</taxon>
        <taxon>Actinomycetota</taxon>
        <taxon>Actinomycetes</taxon>
        <taxon>Mycobacteriales</taxon>
        <taxon>Gordoniaceae</taxon>
        <taxon>Gordonia</taxon>
    </lineage>
</organism>
<comment type="similarity">
    <text evidence="2">Belongs to the MTB12 family.</text>
</comment>
<feature type="region of interest" description="Disordered" evidence="3">
    <location>
        <begin position="29"/>
        <end position="61"/>
    </location>
</feature>
<keyword evidence="7" id="KW-1185">Reference proteome</keyword>
<evidence type="ECO:0000259" key="5">
    <source>
        <dbReference type="Pfam" id="PF26580"/>
    </source>
</evidence>
<evidence type="ECO:0000256" key="3">
    <source>
        <dbReference type="SAM" id="MobiDB-lite"/>
    </source>
</evidence>
<sequence>MKYPKLITAAVIAGSIALVSTGCGSDDDDAPLPTTTAAQTSASTDTSGTDAGGSDAGDVTDATVKPSVATLNTMLSTALDPDVDSSEKVDLVEGGEKDPAIFDALVKLVEENPDVTYKIVPPVTSAGPNKATVKVQVKLPDNPATKIDAGITYIDGRWKLAQSTVCGLVGMSGDVTTKLCPAAS</sequence>
<feature type="chain" id="PRO_5047309462" description="Low molecular weight antigen MTB12-like C-terminal domain-containing protein" evidence="4">
    <location>
        <begin position="26"/>
        <end position="184"/>
    </location>
</feature>
<dbReference type="InterPro" id="IPR058644">
    <property type="entry name" value="Mtb12-like_C"/>
</dbReference>
<feature type="signal peptide" evidence="4">
    <location>
        <begin position="1"/>
        <end position="25"/>
    </location>
</feature>
<gene>
    <name evidence="6" type="ORF">GII31_13125</name>
</gene>